<feature type="transmembrane region" description="Helical" evidence="1">
    <location>
        <begin position="99"/>
        <end position="127"/>
    </location>
</feature>
<keyword evidence="3" id="KW-1185">Reference proteome</keyword>
<evidence type="ECO:0000313" key="2">
    <source>
        <dbReference type="EMBL" id="KAK0392907.1"/>
    </source>
</evidence>
<dbReference type="AlphaFoldDB" id="A0AA39GVJ3"/>
<keyword evidence="1" id="KW-0472">Membrane</keyword>
<keyword evidence="1" id="KW-1133">Transmembrane helix</keyword>
<evidence type="ECO:0000256" key="1">
    <source>
        <dbReference type="SAM" id="Phobius"/>
    </source>
</evidence>
<reference evidence="2" key="1">
    <citation type="submission" date="2022-10" db="EMBL/GenBank/DDBJ databases">
        <title>Determination and structural analysis of whole genome sequence of Sarocladium strictum F4-1.</title>
        <authorList>
            <person name="Hu L."/>
            <person name="Jiang Y."/>
        </authorList>
    </citation>
    <scope>NUCLEOTIDE SEQUENCE</scope>
    <source>
        <strain evidence="2">F4-1</strain>
    </source>
</reference>
<name>A0AA39GVJ3_SARSR</name>
<dbReference type="Proteomes" id="UP001175261">
    <property type="component" value="Unassembled WGS sequence"/>
</dbReference>
<gene>
    <name evidence="2" type="ORF">NLU13_2401</name>
</gene>
<proteinExistence type="predicted"/>
<evidence type="ECO:0000313" key="3">
    <source>
        <dbReference type="Proteomes" id="UP001175261"/>
    </source>
</evidence>
<sequence>MDWTTIPDGFNMLLFGLVRESSDAVTATVASYAIIRLNQFVDVFLEVIAASLPEQSDMGLAILNLLNMEPMERYKALSRVLQPVTPIGPGDIMRGAGVVICYVMTSCPIVGVVLCGLVVSLAMHLAYTYTVPTVTGLLRLSQRAAVTSVWVTTWLNLFSILCEAVLNFAKA</sequence>
<protein>
    <submittedName>
        <fullName evidence="2">Uncharacterized protein</fullName>
    </submittedName>
</protein>
<dbReference type="EMBL" id="JAPDFR010000001">
    <property type="protein sequence ID" value="KAK0392907.1"/>
    <property type="molecule type" value="Genomic_DNA"/>
</dbReference>
<feature type="transmembrane region" description="Helical" evidence="1">
    <location>
        <begin position="147"/>
        <end position="169"/>
    </location>
</feature>
<organism evidence="2 3">
    <name type="scientific">Sarocladium strictum</name>
    <name type="common">Black bundle disease fungus</name>
    <name type="synonym">Acremonium strictum</name>
    <dbReference type="NCBI Taxonomy" id="5046"/>
    <lineage>
        <taxon>Eukaryota</taxon>
        <taxon>Fungi</taxon>
        <taxon>Dikarya</taxon>
        <taxon>Ascomycota</taxon>
        <taxon>Pezizomycotina</taxon>
        <taxon>Sordariomycetes</taxon>
        <taxon>Hypocreomycetidae</taxon>
        <taxon>Hypocreales</taxon>
        <taxon>Sarocladiaceae</taxon>
        <taxon>Sarocladium</taxon>
    </lineage>
</organism>
<accession>A0AA39GVJ3</accession>
<comment type="caution">
    <text evidence="2">The sequence shown here is derived from an EMBL/GenBank/DDBJ whole genome shotgun (WGS) entry which is preliminary data.</text>
</comment>
<keyword evidence="1" id="KW-0812">Transmembrane</keyword>